<evidence type="ECO:0000313" key="3">
    <source>
        <dbReference type="Proteomes" id="UP000580250"/>
    </source>
</evidence>
<protein>
    <submittedName>
        <fullName evidence="2">Uncharacterized protein</fullName>
    </submittedName>
</protein>
<comment type="caution">
    <text evidence="2">The sequence shown here is derived from an EMBL/GenBank/DDBJ whole genome shotgun (WGS) entry which is preliminary data.</text>
</comment>
<name>A0A6V7UWT2_MELEN</name>
<gene>
    <name evidence="2" type="ORF">MENT_LOCUS18462</name>
</gene>
<dbReference type="Proteomes" id="UP000580250">
    <property type="component" value="Unassembled WGS sequence"/>
</dbReference>
<proteinExistence type="predicted"/>
<keyword evidence="1" id="KW-0732">Signal</keyword>
<accession>A0A6V7UWT2</accession>
<organism evidence="2 3">
    <name type="scientific">Meloidogyne enterolobii</name>
    <name type="common">Root-knot nematode worm</name>
    <name type="synonym">Meloidogyne mayaguensis</name>
    <dbReference type="NCBI Taxonomy" id="390850"/>
    <lineage>
        <taxon>Eukaryota</taxon>
        <taxon>Metazoa</taxon>
        <taxon>Ecdysozoa</taxon>
        <taxon>Nematoda</taxon>
        <taxon>Chromadorea</taxon>
        <taxon>Rhabditida</taxon>
        <taxon>Tylenchina</taxon>
        <taxon>Tylenchomorpha</taxon>
        <taxon>Tylenchoidea</taxon>
        <taxon>Meloidogynidae</taxon>
        <taxon>Meloidogyninae</taxon>
        <taxon>Meloidogyne</taxon>
    </lineage>
</organism>
<evidence type="ECO:0000256" key="1">
    <source>
        <dbReference type="SAM" id="SignalP"/>
    </source>
</evidence>
<feature type="signal peptide" evidence="1">
    <location>
        <begin position="1"/>
        <end position="20"/>
    </location>
</feature>
<dbReference type="AlphaFoldDB" id="A0A6V7UWT2"/>
<sequence>MFKLFLSLLFTIVIITIINAQMDMAEEEKDARLKRWGGMGPWGGGMGMYRPWGGGMYNMYRPWGGGMGMYRPWGMGWGRR</sequence>
<reference evidence="2 3" key="1">
    <citation type="submission" date="2020-08" db="EMBL/GenBank/DDBJ databases">
        <authorList>
            <person name="Koutsovoulos G."/>
            <person name="Danchin GJ E."/>
        </authorList>
    </citation>
    <scope>NUCLEOTIDE SEQUENCE [LARGE SCALE GENOMIC DNA]</scope>
</reference>
<feature type="chain" id="PRO_5027871181" evidence="1">
    <location>
        <begin position="21"/>
        <end position="80"/>
    </location>
</feature>
<dbReference type="EMBL" id="CAJEWN010000125">
    <property type="protein sequence ID" value="CAD2167184.1"/>
    <property type="molecule type" value="Genomic_DNA"/>
</dbReference>
<evidence type="ECO:0000313" key="2">
    <source>
        <dbReference type="EMBL" id="CAD2167184.1"/>
    </source>
</evidence>